<comment type="caution">
    <text evidence="11">The sequence shown here is derived from an EMBL/GenBank/DDBJ whole genome shotgun (WGS) entry which is preliminary data.</text>
</comment>
<feature type="transmembrane region" description="Helical" evidence="8">
    <location>
        <begin position="661"/>
        <end position="682"/>
    </location>
</feature>
<name>A0A401STZ5_CHIPU</name>
<dbReference type="InterPro" id="IPR032394">
    <property type="entry name" value="Anoct_dimer"/>
</dbReference>
<organism evidence="11 12">
    <name type="scientific">Chiloscyllium punctatum</name>
    <name type="common">Brownbanded bambooshark</name>
    <name type="synonym">Hemiscyllium punctatum</name>
    <dbReference type="NCBI Taxonomy" id="137246"/>
    <lineage>
        <taxon>Eukaryota</taxon>
        <taxon>Metazoa</taxon>
        <taxon>Chordata</taxon>
        <taxon>Craniata</taxon>
        <taxon>Vertebrata</taxon>
        <taxon>Chondrichthyes</taxon>
        <taxon>Elasmobranchii</taxon>
        <taxon>Galeomorphii</taxon>
        <taxon>Galeoidea</taxon>
        <taxon>Orectolobiformes</taxon>
        <taxon>Hemiscylliidae</taxon>
        <taxon>Chiloscyllium</taxon>
    </lineage>
</organism>
<dbReference type="GO" id="GO:0046983">
    <property type="term" value="F:protein dimerization activity"/>
    <property type="evidence" value="ECO:0007669"/>
    <property type="project" value="InterPro"/>
</dbReference>
<feature type="domain" description="Anoctamin dimerisation" evidence="10">
    <location>
        <begin position="62"/>
        <end position="136"/>
    </location>
</feature>
<evidence type="ECO:0000256" key="4">
    <source>
        <dbReference type="ARBA" id="ARBA00022692"/>
    </source>
</evidence>
<feature type="transmembrane region" description="Helical" evidence="8">
    <location>
        <begin position="439"/>
        <end position="460"/>
    </location>
</feature>
<dbReference type="EMBL" id="BEZZ01000549">
    <property type="protein sequence ID" value="GCC33869.1"/>
    <property type="molecule type" value="Genomic_DNA"/>
</dbReference>
<dbReference type="PANTHER" id="PTHR12308:SF22">
    <property type="entry name" value="ANOCTAMIN-7"/>
    <property type="match status" value="1"/>
</dbReference>
<accession>A0A401STZ5</accession>
<dbReference type="OrthoDB" id="296386at2759"/>
<feature type="domain" description="Anoctamin dimerisation" evidence="10">
    <location>
        <begin position="138"/>
        <end position="268"/>
    </location>
</feature>
<evidence type="ECO:0000313" key="12">
    <source>
        <dbReference type="Proteomes" id="UP000287033"/>
    </source>
</evidence>
<evidence type="ECO:0000256" key="8">
    <source>
        <dbReference type="RuleBase" id="RU280814"/>
    </source>
</evidence>
<sequence>MLKSKANKENDAINLISPSELKNEYYGSLESEEDDTFVAMQEVNDEFIEFTADPQEEEKINFFSDGKTRIDFVLVWEEELQKLPESVGAENVDGASETHQEAKVTTKLAQETRWRNKFLDNLGRNGLLMEMASVNSHSNWSEDLLSKLGIHNIMSEDFPSTPLEYYTCPFRRSKLERYLNNKNKEDFFTNTQRHQIVYEILARTKYGLQRKAQIGINGLLTANVFTAAFPLHDGPYQTRGEQGEQLSRRQVLYEHWARWGKWYKYQPLDHIRNYFGEKIAFYFAWIGFYTGWLLPAAIVGTVVFIVGINLVLSDIPAKEICEQGNNYSMCPLCTKCKTWKLSSICSLFKVSQLFDNGGTVFFSIFMSLWAVSFLEYWKRKRAIMAHRWDCLDFEETEERPRPEFTVVAPMTTRNPITGSEEPYFPEKDRLKRMVTSSMVILLLAAVVVIFLISVILYRTIMKILIYETGNSIVLATASRIASITGSVVNLLVILLLARVYTSLAHLLTRWGVSLFFPGWVTLTEWGQSVIRWCGAGGCLIELAQELLVIMVGKQIINNTQEFVIPKLKYWWQKRKLKGTAKEKSIPIQNPWERDYEQLVYEGLFDEYLEMVLQFGFITIFVAACPLAPLFALLNNWVEIRLDANKFVCEYRRPIVERAQEIGIWFNILETITMFAILSNVSIPASVSFFHDN</sequence>
<evidence type="ECO:0000256" key="7">
    <source>
        <dbReference type="ARBA" id="ARBA00023180"/>
    </source>
</evidence>
<keyword evidence="4 8" id="KW-0812">Transmembrane</keyword>
<dbReference type="Pfam" id="PF16178">
    <property type="entry name" value="Anoct_dimer"/>
    <property type="match status" value="2"/>
</dbReference>
<dbReference type="Pfam" id="PF04547">
    <property type="entry name" value="Anoctamin"/>
    <property type="match status" value="2"/>
</dbReference>
<evidence type="ECO:0000259" key="9">
    <source>
        <dbReference type="Pfam" id="PF04547"/>
    </source>
</evidence>
<evidence type="ECO:0000256" key="3">
    <source>
        <dbReference type="ARBA" id="ARBA00022475"/>
    </source>
</evidence>
<dbReference type="PANTHER" id="PTHR12308">
    <property type="entry name" value="ANOCTAMIN"/>
    <property type="match status" value="1"/>
</dbReference>
<dbReference type="AlphaFoldDB" id="A0A401STZ5"/>
<evidence type="ECO:0000256" key="1">
    <source>
        <dbReference type="ARBA" id="ARBA00004651"/>
    </source>
</evidence>
<feature type="transmembrane region" description="Helical" evidence="8">
    <location>
        <begin position="357"/>
        <end position="377"/>
    </location>
</feature>
<protein>
    <recommendedName>
        <fullName evidence="8">Anoctamin</fullName>
    </recommendedName>
</protein>
<evidence type="ECO:0000256" key="6">
    <source>
        <dbReference type="ARBA" id="ARBA00023136"/>
    </source>
</evidence>
<feature type="transmembrane region" description="Helical" evidence="8">
    <location>
        <begin position="279"/>
        <end position="308"/>
    </location>
</feature>
<evidence type="ECO:0000313" key="11">
    <source>
        <dbReference type="EMBL" id="GCC33869.1"/>
    </source>
</evidence>
<gene>
    <name evidence="11" type="ORF">chiPu_0012340</name>
</gene>
<keyword evidence="6 8" id="KW-0472">Membrane</keyword>
<dbReference type="InterPro" id="IPR007632">
    <property type="entry name" value="Anoctamin"/>
</dbReference>
<feature type="domain" description="Anoctamin transmembrane" evidence="9">
    <location>
        <begin position="271"/>
        <end position="510"/>
    </location>
</feature>
<feature type="domain" description="Anoctamin transmembrane" evidence="9">
    <location>
        <begin position="532"/>
        <end position="683"/>
    </location>
</feature>
<feature type="transmembrane region" description="Helical" evidence="8">
    <location>
        <begin position="472"/>
        <end position="496"/>
    </location>
</feature>
<dbReference type="OMA" id="GLYCQDQ"/>
<reference evidence="11 12" key="1">
    <citation type="journal article" date="2018" name="Nat. Ecol. Evol.">
        <title>Shark genomes provide insights into elasmobranch evolution and the origin of vertebrates.</title>
        <authorList>
            <person name="Hara Y"/>
            <person name="Yamaguchi K"/>
            <person name="Onimaru K"/>
            <person name="Kadota M"/>
            <person name="Koyanagi M"/>
            <person name="Keeley SD"/>
            <person name="Tatsumi K"/>
            <person name="Tanaka K"/>
            <person name="Motone F"/>
            <person name="Kageyama Y"/>
            <person name="Nozu R"/>
            <person name="Adachi N"/>
            <person name="Nishimura O"/>
            <person name="Nakagawa R"/>
            <person name="Tanegashima C"/>
            <person name="Kiyatake I"/>
            <person name="Matsumoto R"/>
            <person name="Murakumo K"/>
            <person name="Nishida K"/>
            <person name="Terakita A"/>
            <person name="Kuratani S"/>
            <person name="Sato K"/>
            <person name="Hyodo S Kuraku.S."/>
        </authorList>
    </citation>
    <scope>NUCLEOTIDE SEQUENCE [LARGE SCALE GENOMIC DNA]</scope>
</reference>
<proteinExistence type="inferred from homology"/>
<keyword evidence="5 8" id="KW-1133">Transmembrane helix</keyword>
<evidence type="ECO:0000256" key="5">
    <source>
        <dbReference type="ARBA" id="ARBA00022989"/>
    </source>
</evidence>
<dbReference type="InterPro" id="IPR049452">
    <property type="entry name" value="Anoctamin_TM"/>
</dbReference>
<dbReference type="Proteomes" id="UP000287033">
    <property type="component" value="Unassembled WGS sequence"/>
</dbReference>
<comment type="similarity">
    <text evidence="2 8">Belongs to the anoctamin family.</text>
</comment>
<comment type="caution">
    <text evidence="8">Lacks conserved residue(s) required for the propagation of feature annotation.</text>
</comment>
<comment type="subcellular location">
    <subcellularLocation>
        <location evidence="1">Cell membrane</location>
        <topology evidence="1">Multi-pass membrane protein</topology>
    </subcellularLocation>
    <subcellularLocation>
        <location evidence="8">Membrane</location>
        <topology evidence="8">Multi-pass membrane protein</topology>
    </subcellularLocation>
</comment>
<feature type="transmembrane region" description="Helical" evidence="8">
    <location>
        <begin position="503"/>
        <end position="522"/>
    </location>
</feature>
<keyword evidence="7" id="KW-0325">Glycoprotein</keyword>
<dbReference type="GO" id="GO:0005254">
    <property type="term" value="F:chloride channel activity"/>
    <property type="evidence" value="ECO:0007669"/>
    <property type="project" value="TreeGrafter"/>
</dbReference>
<keyword evidence="3" id="KW-1003">Cell membrane</keyword>
<dbReference type="GO" id="GO:0061588">
    <property type="term" value="P:calcium activated phospholipid scrambling"/>
    <property type="evidence" value="ECO:0007669"/>
    <property type="project" value="TreeGrafter"/>
</dbReference>
<evidence type="ECO:0000259" key="10">
    <source>
        <dbReference type="Pfam" id="PF16178"/>
    </source>
</evidence>
<keyword evidence="12" id="KW-1185">Reference proteome</keyword>
<dbReference type="GO" id="GO:0005886">
    <property type="term" value="C:plasma membrane"/>
    <property type="evidence" value="ECO:0007669"/>
    <property type="project" value="UniProtKB-SubCell"/>
</dbReference>
<evidence type="ECO:0000256" key="2">
    <source>
        <dbReference type="ARBA" id="ARBA00009671"/>
    </source>
</evidence>
<feature type="transmembrane region" description="Helical" evidence="8">
    <location>
        <begin position="610"/>
        <end position="633"/>
    </location>
</feature>